<dbReference type="EMBL" id="JAHLQT010026447">
    <property type="protein sequence ID" value="KAG7163491.1"/>
    <property type="molecule type" value="Genomic_DNA"/>
</dbReference>
<dbReference type="Proteomes" id="UP000747542">
    <property type="component" value="Unassembled WGS sequence"/>
</dbReference>
<sequence>MELQLVDQLREKLEKAKLSRDDLQKVLPPSLFKRHRHEAPAYIPYSFQKQKLILLYIPTTNSDHAELSISDPTV</sequence>
<proteinExistence type="predicted"/>
<gene>
    <name evidence="1" type="ORF">Hamer_G002674</name>
</gene>
<keyword evidence="2" id="KW-1185">Reference proteome</keyword>
<dbReference type="AlphaFoldDB" id="A0A8J5MTY0"/>
<evidence type="ECO:0000313" key="1">
    <source>
        <dbReference type="EMBL" id="KAG7163491.1"/>
    </source>
</evidence>
<protein>
    <submittedName>
        <fullName evidence="1">Putative phosphofructokinase-like</fullName>
    </submittedName>
</protein>
<name>A0A8J5MTY0_HOMAM</name>
<evidence type="ECO:0000313" key="2">
    <source>
        <dbReference type="Proteomes" id="UP000747542"/>
    </source>
</evidence>
<comment type="caution">
    <text evidence="1">The sequence shown here is derived from an EMBL/GenBank/DDBJ whole genome shotgun (WGS) entry which is preliminary data.</text>
</comment>
<organism evidence="1 2">
    <name type="scientific">Homarus americanus</name>
    <name type="common">American lobster</name>
    <dbReference type="NCBI Taxonomy" id="6706"/>
    <lineage>
        <taxon>Eukaryota</taxon>
        <taxon>Metazoa</taxon>
        <taxon>Ecdysozoa</taxon>
        <taxon>Arthropoda</taxon>
        <taxon>Crustacea</taxon>
        <taxon>Multicrustacea</taxon>
        <taxon>Malacostraca</taxon>
        <taxon>Eumalacostraca</taxon>
        <taxon>Eucarida</taxon>
        <taxon>Decapoda</taxon>
        <taxon>Pleocyemata</taxon>
        <taxon>Astacidea</taxon>
        <taxon>Nephropoidea</taxon>
        <taxon>Nephropidae</taxon>
        <taxon>Homarus</taxon>
    </lineage>
</organism>
<accession>A0A8J5MTY0</accession>
<reference evidence="1" key="1">
    <citation type="journal article" date="2021" name="Sci. Adv.">
        <title>The American lobster genome reveals insights on longevity, neural, and immune adaptations.</title>
        <authorList>
            <person name="Polinski J.M."/>
            <person name="Zimin A.V."/>
            <person name="Clark K.F."/>
            <person name="Kohn A.B."/>
            <person name="Sadowski N."/>
            <person name="Timp W."/>
            <person name="Ptitsyn A."/>
            <person name="Khanna P."/>
            <person name="Romanova D.Y."/>
            <person name="Williams P."/>
            <person name="Greenwood S.J."/>
            <person name="Moroz L.L."/>
            <person name="Walt D.R."/>
            <person name="Bodnar A.G."/>
        </authorList>
    </citation>
    <scope>NUCLEOTIDE SEQUENCE</scope>
    <source>
        <strain evidence="1">GMGI-L3</strain>
    </source>
</reference>